<dbReference type="PROSITE" id="PS50850">
    <property type="entry name" value="MFS"/>
    <property type="match status" value="1"/>
</dbReference>
<protein>
    <recommendedName>
        <fullName evidence="4">Major facilitator superfamily (MFS) profile domain-containing protein</fullName>
    </recommendedName>
</protein>
<dbReference type="GO" id="GO:0016020">
    <property type="term" value="C:membrane"/>
    <property type="evidence" value="ECO:0007669"/>
    <property type="project" value="UniProtKB-SubCell"/>
</dbReference>
<organism evidence="5 6">
    <name type="scientific">Sarocladium strictum</name>
    <name type="common">Black bundle disease fungus</name>
    <name type="synonym">Acremonium strictum</name>
    <dbReference type="NCBI Taxonomy" id="5046"/>
    <lineage>
        <taxon>Eukaryota</taxon>
        <taxon>Fungi</taxon>
        <taxon>Dikarya</taxon>
        <taxon>Ascomycota</taxon>
        <taxon>Pezizomycotina</taxon>
        <taxon>Sordariomycetes</taxon>
        <taxon>Hypocreomycetidae</taxon>
        <taxon>Hypocreales</taxon>
        <taxon>Sarocladiaceae</taxon>
        <taxon>Sarocladium</taxon>
    </lineage>
</organism>
<dbReference type="InterPro" id="IPR020846">
    <property type="entry name" value="MFS_dom"/>
</dbReference>
<feature type="domain" description="Major facilitator superfamily (MFS) profile" evidence="4">
    <location>
        <begin position="41"/>
        <end position="352"/>
    </location>
</feature>
<feature type="transmembrane region" description="Helical" evidence="3">
    <location>
        <begin position="107"/>
        <end position="125"/>
    </location>
</feature>
<comment type="subcellular location">
    <subcellularLocation>
        <location evidence="1">Membrane</location>
        <topology evidence="1">Multi-pass membrane protein</topology>
    </subcellularLocation>
</comment>
<feature type="transmembrane region" description="Helical" evidence="3">
    <location>
        <begin position="333"/>
        <end position="351"/>
    </location>
</feature>
<evidence type="ECO:0000313" key="5">
    <source>
        <dbReference type="EMBL" id="KAK0388273.1"/>
    </source>
</evidence>
<dbReference type="Pfam" id="PF07690">
    <property type="entry name" value="MFS_1"/>
    <property type="match status" value="1"/>
</dbReference>
<dbReference type="InterPro" id="IPR050327">
    <property type="entry name" value="Proton-linked_MCT"/>
</dbReference>
<feature type="transmembrane region" description="Helical" evidence="3">
    <location>
        <begin position="262"/>
        <end position="295"/>
    </location>
</feature>
<reference evidence="5" key="1">
    <citation type="submission" date="2022-10" db="EMBL/GenBank/DDBJ databases">
        <title>Determination and structural analysis of whole genome sequence of Sarocladium strictum F4-1.</title>
        <authorList>
            <person name="Hu L."/>
            <person name="Jiang Y."/>
        </authorList>
    </citation>
    <scope>NUCLEOTIDE SEQUENCE</scope>
    <source>
        <strain evidence="5">F4-1</strain>
    </source>
</reference>
<evidence type="ECO:0000256" key="2">
    <source>
        <dbReference type="ARBA" id="ARBA00006727"/>
    </source>
</evidence>
<dbReference type="Gene3D" id="1.20.1250.20">
    <property type="entry name" value="MFS general substrate transporter like domains"/>
    <property type="match status" value="1"/>
</dbReference>
<keyword evidence="3" id="KW-0812">Transmembrane</keyword>
<evidence type="ECO:0000259" key="4">
    <source>
        <dbReference type="PROSITE" id="PS50850"/>
    </source>
</evidence>
<keyword evidence="3" id="KW-1133">Transmembrane helix</keyword>
<feature type="transmembrane region" description="Helical" evidence="3">
    <location>
        <begin position="164"/>
        <end position="184"/>
    </location>
</feature>
<feature type="transmembrane region" description="Helical" evidence="3">
    <location>
        <begin position="307"/>
        <end position="326"/>
    </location>
</feature>
<accession>A0AA39GKE1</accession>
<sequence length="352" mass="38665">MAASEKVKTPPPPYVEEACRPVPAAPVSVARFGEGGTRGWMVVLGAFLNFCGGFGFLNAFGTYQNYYDDKGYLTTVESGWIASTQFGLLLASGIIVGPIFDRWGARVLMVPGSIMTLAAFLISAFRYDFASLLFSLGILLGIGNAMMFHPAIGAITGWFDHHRALALGVAIAGASVGGIYWPIITDALLSFFERKTYSDDEGGEGYIDSEYALKYSFVITLLICLPLLGISCFLIKENAVMRHVRDAEVLDRKPPRIMSRKCGYVITHCLTQLQVALAVALFFVWIGAIVPYGFIPLWSRDKVKGSWPNYLLTICYSASFVGRLLLTWLSDKFGRLNIFIIMTFMTGALIMA</sequence>
<evidence type="ECO:0000256" key="1">
    <source>
        <dbReference type="ARBA" id="ARBA00004141"/>
    </source>
</evidence>
<dbReference type="GO" id="GO:0022857">
    <property type="term" value="F:transmembrane transporter activity"/>
    <property type="evidence" value="ECO:0007669"/>
    <property type="project" value="InterPro"/>
</dbReference>
<dbReference type="InterPro" id="IPR036259">
    <property type="entry name" value="MFS_trans_sf"/>
</dbReference>
<dbReference type="Proteomes" id="UP001175261">
    <property type="component" value="Unassembled WGS sequence"/>
</dbReference>
<evidence type="ECO:0000256" key="3">
    <source>
        <dbReference type="SAM" id="Phobius"/>
    </source>
</evidence>
<feature type="transmembrane region" description="Helical" evidence="3">
    <location>
        <begin position="80"/>
        <end position="100"/>
    </location>
</feature>
<feature type="transmembrane region" description="Helical" evidence="3">
    <location>
        <begin position="131"/>
        <end position="152"/>
    </location>
</feature>
<feature type="transmembrane region" description="Helical" evidence="3">
    <location>
        <begin position="215"/>
        <end position="235"/>
    </location>
</feature>
<evidence type="ECO:0000313" key="6">
    <source>
        <dbReference type="Proteomes" id="UP001175261"/>
    </source>
</evidence>
<dbReference type="PANTHER" id="PTHR11360:SF177">
    <property type="entry name" value="RIBOFLAVIN TRANSPORTER MCH5"/>
    <property type="match status" value="1"/>
</dbReference>
<feature type="transmembrane region" description="Helical" evidence="3">
    <location>
        <begin position="40"/>
        <end position="60"/>
    </location>
</feature>
<keyword evidence="3" id="KW-0472">Membrane</keyword>
<comment type="similarity">
    <text evidence="2">Belongs to the major facilitator superfamily. Monocarboxylate porter (TC 2.A.1.13) family.</text>
</comment>
<dbReference type="EMBL" id="JAPDFR010000003">
    <property type="protein sequence ID" value="KAK0388273.1"/>
    <property type="molecule type" value="Genomic_DNA"/>
</dbReference>
<dbReference type="PANTHER" id="PTHR11360">
    <property type="entry name" value="MONOCARBOXYLATE TRANSPORTER"/>
    <property type="match status" value="1"/>
</dbReference>
<comment type="caution">
    <text evidence="5">The sequence shown here is derived from an EMBL/GenBank/DDBJ whole genome shotgun (WGS) entry which is preliminary data.</text>
</comment>
<dbReference type="InterPro" id="IPR011701">
    <property type="entry name" value="MFS"/>
</dbReference>
<name>A0AA39GKE1_SARSR</name>
<proteinExistence type="inferred from homology"/>
<keyword evidence="6" id="KW-1185">Reference proteome</keyword>
<dbReference type="SUPFAM" id="SSF103473">
    <property type="entry name" value="MFS general substrate transporter"/>
    <property type="match status" value="1"/>
</dbReference>
<dbReference type="AlphaFoldDB" id="A0AA39GKE1"/>
<gene>
    <name evidence="5" type="ORF">NLU13_4518</name>
</gene>